<proteinExistence type="inferred from homology"/>
<feature type="transmembrane region" description="Helical" evidence="2">
    <location>
        <begin position="710"/>
        <end position="732"/>
    </location>
</feature>
<dbReference type="PRINTS" id="PR00449">
    <property type="entry name" value="RASTRNSFRMNG"/>
</dbReference>
<dbReference type="InterPro" id="IPR001806">
    <property type="entry name" value="Small_GTPase"/>
</dbReference>
<dbReference type="Proteomes" id="UP001159428">
    <property type="component" value="Unassembled WGS sequence"/>
</dbReference>
<keyword evidence="4" id="KW-1185">Reference proteome</keyword>
<keyword evidence="2" id="KW-0812">Transmembrane</keyword>
<keyword evidence="2" id="KW-0472">Membrane</keyword>
<feature type="transmembrane region" description="Helical" evidence="2">
    <location>
        <begin position="307"/>
        <end position="327"/>
    </location>
</feature>
<dbReference type="Gene3D" id="3.40.50.300">
    <property type="entry name" value="P-loop containing nucleotide triphosphate hydrolases"/>
    <property type="match status" value="1"/>
</dbReference>
<dbReference type="SMART" id="SM00176">
    <property type="entry name" value="RAN"/>
    <property type="match status" value="1"/>
</dbReference>
<dbReference type="AlphaFoldDB" id="A0AAU9X4H5"/>
<feature type="transmembrane region" description="Helical" evidence="2">
    <location>
        <begin position="424"/>
        <end position="444"/>
    </location>
</feature>
<feature type="transmembrane region" description="Helical" evidence="2">
    <location>
        <begin position="333"/>
        <end position="352"/>
    </location>
</feature>
<dbReference type="SUPFAM" id="SSF52540">
    <property type="entry name" value="P-loop containing nucleoside triphosphate hydrolases"/>
    <property type="match status" value="1"/>
</dbReference>
<keyword evidence="2" id="KW-1133">Transmembrane helix</keyword>
<feature type="transmembrane region" description="Helical" evidence="2">
    <location>
        <begin position="494"/>
        <end position="521"/>
    </location>
</feature>
<dbReference type="CDD" id="cd00154">
    <property type="entry name" value="Rab"/>
    <property type="match status" value="1"/>
</dbReference>
<name>A0AAU9X4H5_9CNID</name>
<feature type="transmembrane region" description="Helical" evidence="2">
    <location>
        <begin position="450"/>
        <end position="473"/>
    </location>
</feature>
<dbReference type="PANTHER" id="PTHR31102:SF1">
    <property type="entry name" value="CATION_H+ EXCHANGER DOMAIN-CONTAINING PROTEIN"/>
    <property type="match status" value="1"/>
</dbReference>
<dbReference type="GO" id="GO:0003924">
    <property type="term" value="F:GTPase activity"/>
    <property type="evidence" value="ECO:0007669"/>
    <property type="project" value="InterPro"/>
</dbReference>
<dbReference type="SMART" id="SM00173">
    <property type="entry name" value="RAS"/>
    <property type="match status" value="1"/>
</dbReference>
<protein>
    <submittedName>
        <fullName evidence="3">Uncharacterized protein</fullName>
    </submittedName>
</protein>
<evidence type="ECO:0000313" key="3">
    <source>
        <dbReference type="EMBL" id="CAH3135131.1"/>
    </source>
</evidence>
<dbReference type="GO" id="GO:0098662">
    <property type="term" value="P:inorganic cation transmembrane transport"/>
    <property type="evidence" value="ECO:0007669"/>
    <property type="project" value="TreeGrafter"/>
</dbReference>
<dbReference type="InterPro" id="IPR005225">
    <property type="entry name" value="Small_GTP-bd"/>
</dbReference>
<evidence type="ECO:0000313" key="4">
    <source>
        <dbReference type="Proteomes" id="UP001159428"/>
    </source>
</evidence>
<comment type="similarity">
    <text evidence="1">Belongs to the monovalent cation:proton antiporter 1 (CPA1) transporter (TC 2.A.36) family.</text>
</comment>
<feature type="transmembrane region" description="Helical" evidence="2">
    <location>
        <begin position="527"/>
        <end position="545"/>
    </location>
</feature>
<dbReference type="InterPro" id="IPR027417">
    <property type="entry name" value="P-loop_NTPase"/>
</dbReference>
<dbReference type="GO" id="GO:0005525">
    <property type="term" value="F:GTP binding"/>
    <property type="evidence" value="ECO:0007669"/>
    <property type="project" value="InterPro"/>
</dbReference>
<dbReference type="SMART" id="SM00174">
    <property type="entry name" value="RHO"/>
    <property type="match status" value="1"/>
</dbReference>
<feature type="transmembrane region" description="Helical" evidence="2">
    <location>
        <begin position="635"/>
        <end position="657"/>
    </location>
</feature>
<reference evidence="3 4" key="1">
    <citation type="submission" date="2022-05" db="EMBL/GenBank/DDBJ databases">
        <authorList>
            <consortium name="Genoscope - CEA"/>
            <person name="William W."/>
        </authorList>
    </citation>
    <scope>NUCLEOTIDE SEQUENCE [LARGE SCALE GENOMIC DNA]</scope>
</reference>
<dbReference type="EMBL" id="CALNXJ010000029">
    <property type="protein sequence ID" value="CAH3135131.1"/>
    <property type="molecule type" value="Genomic_DNA"/>
</dbReference>
<feature type="transmembrane region" description="Helical" evidence="2">
    <location>
        <begin position="603"/>
        <end position="623"/>
    </location>
</feature>
<feature type="transmembrane region" description="Helical" evidence="2">
    <location>
        <begin position="357"/>
        <end position="373"/>
    </location>
</feature>
<dbReference type="FunFam" id="3.40.50.300:FF:001462">
    <property type="entry name" value="Small GTP-binding protein, putative"/>
    <property type="match status" value="1"/>
</dbReference>
<evidence type="ECO:0000256" key="2">
    <source>
        <dbReference type="SAM" id="Phobius"/>
    </source>
</evidence>
<dbReference type="Pfam" id="PF00071">
    <property type="entry name" value="Ras"/>
    <property type="match status" value="1"/>
</dbReference>
<feature type="transmembrane region" description="Helical" evidence="2">
    <location>
        <begin position="557"/>
        <end position="574"/>
    </location>
</feature>
<sequence length="770" mass="84806">MQTRRHFDSDSPSDNISKFKVVVLGDQGVGKSALVWKFVYKGYEDKYLPTIGIDFFTKTCYLDGIAVRLQIWDTAGQERFRCLIPSYLRDCHVILVCFDVTNCGSLDNVPDWIELALKEKCGQTKDSLIVLVGNKVDDKTNRQISYDCASSVAELFRVPYVETSALTGYNVELLFRKIAKEMLVKELERRRRNRVHGERDLQVDIVEERVDKYVINLQTTEEQKTAIPKKRRRSCKCMNYFFHTRSTLIQCIWGKDMDSKSGNTNDESAAQQSSIDETASTTHMEKLKKRLVSAGLVLPPSRFFGRVLTRGLIVVLIWAVLWSIIGADALPGGNIFGIFIVIVAASLCGFVVNKIPYLHLPPLLGMLAAGFLLRNVRGIDMARHIDKRWSSTLRSMALVVILVRSGLGLNTAALRRLKFTLARLAFLPCILEAVMAAVLVHLLLDMKWLWAFQLGFVQAAVSLAVVIPCLLELQEQHYGVKKGIPTLVMAAASFDNVLCISAFGICLGIAFGSGNLVFSIFRGPIELALGIILGCLAGLICWYFPNENETNLAQNRVVILLSLSLLSVFGSNVAKFSGAGALGVLTMSTVAAYGWTQQGKVPVALVMSLVWQVFEPLLFGLVGAEVSVEYMNSKVVGTGIASLVVSLVIRLFATYLGLLGNDLSLKERLFIAIAWSPKATVQAAIGSVSLDLARQKGFTGQIEEEFGIQILTIAVLVILITSPIGAIGIVLAGPRMLERSLPQEVEVDGVLQKSSGSHERRESRCIESTV</sequence>
<dbReference type="InterPro" id="IPR051843">
    <property type="entry name" value="CPA1_transporter"/>
</dbReference>
<evidence type="ECO:0000256" key="1">
    <source>
        <dbReference type="ARBA" id="ARBA00007367"/>
    </source>
</evidence>
<dbReference type="PROSITE" id="PS51420">
    <property type="entry name" value="RHO"/>
    <property type="match status" value="1"/>
</dbReference>
<dbReference type="PANTHER" id="PTHR31102">
    <property type="match status" value="1"/>
</dbReference>
<dbReference type="NCBIfam" id="TIGR00231">
    <property type="entry name" value="small_GTP"/>
    <property type="match status" value="1"/>
</dbReference>
<dbReference type="PROSITE" id="PS51421">
    <property type="entry name" value="RAS"/>
    <property type="match status" value="1"/>
</dbReference>
<organism evidence="3 4">
    <name type="scientific">Pocillopora meandrina</name>
    <dbReference type="NCBI Taxonomy" id="46732"/>
    <lineage>
        <taxon>Eukaryota</taxon>
        <taxon>Metazoa</taxon>
        <taxon>Cnidaria</taxon>
        <taxon>Anthozoa</taxon>
        <taxon>Hexacorallia</taxon>
        <taxon>Scleractinia</taxon>
        <taxon>Astrocoeniina</taxon>
        <taxon>Pocilloporidae</taxon>
        <taxon>Pocillopora</taxon>
    </lineage>
</organism>
<accession>A0AAU9X4H5</accession>
<gene>
    <name evidence="3" type="ORF">PMEA_00016035</name>
</gene>
<dbReference type="SMART" id="SM00175">
    <property type="entry name" value="RAB"/>
    <property type="match status" value="1"/>
</dbReference>
<dbReference type="PROSITE" id="PS51419">
    <property type="entry name" value="RAB"/>
    <property type="match status" value="1"/>
</dbReference>
<comment type="caution">
    <text evidence="3">The sequence shown here is derived from an EMBL/GenBank/DDBJ whole genome shotgun (WGS) entry which is preliminary data.</text>
</comment>